<dbReference type="AlphaFoldDB" id="A0A084SN33"/>
<comment type="caution">
    <text evidence="1">The sequence shown here is derived from an EMBL/GenBank/DDBJ whole genome shotgun (WGS) entry which is preliminary data.</text>
</comment>
<accession>A0A084SN33</accession>
<gene>
    <name evidence="1" type="ORF">Q664_31955</name>
</gene>
<proteinExistence type="predicted"/>
<reference evidence="1 2" key="1">
    <citation type="submission" date="2014-07" db="EMBL/GenBank/DDBJ databases">
        <title>Draft Genome Sequence of Gephyronic Acid Producer, Cystobacter violaceus Strain Cb vi76.</title>
        <authorList>
            <person name="Stevens D.C."/>
            <person name="Young J."/>
            <person name="Carmichael R."/>
            <person name="Tan J."/>
            <person name="Taylor R.E."/>
        </authorList>
    </citation>
    <scope>NUCLEOTIDE SEQUENCE [LARGE SCALE GENOMIC DNA]</scope>
    <source>
        <strain evidence="1 2">Cb vi76</strain>
    </source>
</reference>
<evidence type="ECO:0000313" key="2">
    <source>
        <dbReference type="Proteomes" id="UP000028547"/>
    </source>
</evidence>
<dbReference type="EMBL" id="JPMI01000231">
    <property type="protein sequence ID" value="KFA89868.1"/>
    <property type="molecule type" value="Genomic_DNA"/>
</dbReference>
<evidence type="ECO:0000313" key="1">
    <source>
        <dbReference type="EMBL" id="KFA89868.1"/>
    </source>
</evidence>
<organism evidence="1 2">
    <name type="scientific">Archangium violaceum Cb vi76</name>
    <dbReference type="NCBI Taxonomy" id="1406225"/>
    <lineage>
        <taxon>Bacteria</taxon>
        <taxon>Pseudomonadati</taxon>
        <taxon>Myxococcota</taxon>
        <taxon>Myxococcia</taxon>
        <taxon>Myxococcales</taxon>
        <taxon>Cystobacterineae</taxon>
        <taxon>Archangiaceae</taxon>
        <taxon>Archangium</taxon>
    </lineage>
</organism>
<sequence length="62" mass="6705">MVVGRKNHYGSKSLRGTEVAALFYSLIETARLRGEDPGRYLLRAALAAIENPGTVTLPSNSD</sequence>
<protein>
    <recommendedName>
        <fullName evidence="3">Transposase IS66 C-terminal domain-containing protein</fullName>
    </recommendedName>
</protein>
<dbReference type="Proteomes" id="UP000028547">
    <property type="component" value="Unassembled WGS sequence"/>
</dbReference>
<name>A0A084SN33_9BACT</name>
<evidence type="ECO:0008006" key="3">
    <source>
        <dbReference type="Google" id="ProtNLM"/>
    </source>
</evidence>